<protein>
    <submittedName>
        <fullName evidence="1">Uncharacterized protein</fullName>
    </submittedName>
</protein>
<accession>A0AB38VUR6</accession>
<reference evidence="1 2" key="1">
    <citation type="submission" date="2018-12" db="EMBL/GenBank/DDBJ databases">
        <authorList>
            <consortium name="Pathogen Informatics"/>
        </authorList>
    </citation>
    <scope>NUCLEOTIDE SEQUENCE [LARGE SCALE GENOMIC DNA]</scope>
    <source>
        <strain evidence="1 2">NCTC949</strain>
    </source>
</reference>
<sequence length="370" mass="41151">MKIFSRPQRVLWIIVSIACMVFVGCSDAQQYSESEKLWTSPGNFIVSYGPIMEPYSSKIDNSYYLYSSSGQQLGWLQGQGSWAPVALATRKGSYGYFAGSINNLGDGTQKVSFLKESPVSFYGSSPNGNLAIAIINDSNSAEFHHSFVAFYEESTSKGAVPTVPHSLAVGEEAALVVGDSYEGEHYEKDLVLIRNDGSIKKINFPLGYDENIPDFKYPHVNYLGNGVFEVLEGITKGERTDFKSFEVRIGDDDELTIQKVTHFSMDLHEDFAITQSLPFGENGFIDINGNVFINHRDTHLPEKTGNIRSFNAKAYIPVNFSTEALLGIRQKDFIEISRWDKPELVVARLKYEKKACSDDACGISSISRTL</sequence>
<evidence type="ECO:0000313" key="2">
    <source>
        <dbReference type="Proteomes" id="UP000271380"/>
    </source>
</evidence>
<dbReference type="EMBL" id="LR134377">
    <property type="protein sequence ID" value="VEH08899.1"/>
    <property type="molecule type" value="Genomic_DNA"/>
</dbReference>
<name>A0AB38VUR6_9CORY</name>
<dbReference type="Proteomes" id="UP000271380">
    <property type="component" value="Chromosome"/>
</dbReference>
<gene>
    <name evidence="1" type="ORF">NCTC949_02024</name>
</gene>
<dbReference type="AlphaFoldDB" id="A0AB38VUR6"/>
<organism evidence="1 2">
    <name type="scientific">Corynebacterium kutscheri</name>
    <dbReference type="NCBI Taxonomy" id="35755"/>
    <lineage>
        <taxon>Bacteria</taxon>
        <taxon>Bacillati</taxon>
        <taxon>Actinomycetota</taxon>
        <taxon>Actinomycetes</taxon>
        <taxon>Mycobacteriales</taxon>
        <taxon>Corynebacteriaceae</taxon>
        <taxon>Corynebacterium</taxon>
    </lineage>
</organism>
<evidence type="ECO:0000313" key="1">
    <source>
        <dbReference type="EMBL" id="VEH08899.1"/>
    </source>
</evidence>
<dbReference type="RefSeq" id="WP_232010923.1">
    <property type="nucleotide sequence ID" value="NZ_JBHOLU010000001.1"/>
</dbReference>
<dbReference type="PROSITE" id="PS51257">
    <property type="entry name" value="PROKAR_LIPOPROTEIN"/>
    <property type="match status" value="1"/>
</dbReference>
<proteinExistence type="predicted"/>